<comment type="caution">
    <text evidence="2">The sequence shown here is derived from an EMBL/GenBank/DDBJ whole genome shotgun (WGS) entry which is preliminary data.</text>
</comment>
<evidence type="ECO:0000313" key="2">
    <source>
        <dbReference type="EMBL" id="RFC65135.1"/>
    </source>
</evidence>
<dbReference type="RefSeq" id="WP_116682032.1">
    <property type="nucleotide sequence ID" value="NZ_QURL01000002.1"/>
</dbReference>
<evidence type="ECO:0000313" key="3">
    <source>
        <dbReference type="Proteomes" id="UP000264310"/>
    </source>
</evidence>
<dbReference type="EMBL" id="QURL01000002">
    <property type="protein sequence ID" value="RFC65135.1"/>
    <property type="molecule type" value="Genomic_DNA"/>
</dbReference>
<sequence>MSAERTNPLFVAVARLPQSGQRLEFDMTEAERSRIAQTLGLVELQHLSGTLDIERWQKSGVRVSGPIEARAIQESVVTLEPVERAYAMDFRMTFVPDTSKLARIPAPEEQELFVDPEGEDPPETFSGEGFDLSPYIEEQLALELDPFPRNEGEAFEEVDTDPEPEEGKISPFAGLSALKKQQGDEN</sequence>
<dbReference type="OrthoDB" id="8443793at2"/>
<dbReference type="AlphaFoldDB" id="A0A371X7B6"/>
<proteinExistence type="predicted"/>
<dbReference type="Proteomes" id="UP000264310">
    <property type="component" value="Unassembled WGS sequence"/>
</dbReference>
<dbReference type="Pfam" id="PF02620">
    <property type="entry name" value="YceD"/>
    <property type="match status" value="1"/>
</dbReference>
<feature type="compositionally biased region" description="Acidic residues" evidence="1">
    <location>
        <begin position="153"/>
        <end position="164"/>
    </location>
</feature>
<protein>
    <submittedName>
        <fullName evidence="2">DUF177 domain-containing protein</fullName>
    </submittedName>
</protein>
<reference evidence="2 3" key="1">
    <citation type="submission" date="2018-08" db="EMBL/GenBank/DDBJ databases">
        <title>Fulvimarina sp. 85, whole genome shotgun sequence.</title>
        <authorList>
            <person name="Tuo L."/>
        </authorList>
    </citation>
    <scope>NUCLEOTIDE SEQUENCE [LARGE SCALE GENOMIC DNA]</scope>
    <source>
        <strain evidence="2 3">85</strain>
    </source>
</reference>
<organism evidence="2 3">
    <name type="scientific">Fulvimarina endophytica</name>
    <dbReference type="NCBI Taxonomy" id="2293836"/>
    <lineage>
        <taxon>Bacteria</taxon>
        <taxon>Pseudomonadati</taxon>
        <taxon>Pseudomonadota</taxon>
        <taxon>Alphaproteobacteria</taxon>
        <taxon>Hyphomicrobiales</taxon>
        <taxon>Aurantimonadaceae</taxon>
        <taxon>Fulvimarina</taxon>
    </lineage>
</organism>
<feature type="region of interest" description="Disordered" evidence="1">
    <location>
        <begin position="147"/>
        <end position="186"/>
    </location>
</feature>
<name>A0A371X7B6_9HYPH</name>
<dbReference type="InterPro" id="IPR003772">
    <property type="entry name" value="YceD"/>
</dbReference>
<accession>A0A371X7B6</accession>
<keyword evidence="3" id="KW-1185">Reference proteome</keyword>
<evidence type="ECO:0000256" key="1">
    <source>
        <dbReference type="SAM" id="MobiDB-lite"/>
    </source>
</evidence>
<gene>
    <name evidence="2" type="ORF">DYI37_04595</name>
</gene>